<protein>
    <submittedName>
        <fullName evidence="3">Uncharacterized protein LOC100905690</fullName>
    </submittedName>
</protein>
<dbReference type="InterPro" id="IPR053189">
    <property type="entry name" value="Clp_protease_adapter_ClpF"/>
</dbReference>
<sequence>MMPDWVQHHGGIWGLFSRRIRAEVWHLVFVLLIMPLQVFVSYEIARAMDPSSSPEDRFPGRIFSDHCSTLISLELWRRLYLQRIKLGLIDGSPGALYPETFDPMGECPAAEVMKLRYPEGHYGQSHKPRNNSVVLEFRRNGVKFRVGNMVQHQIQGYRGVIVGWDLTAKAPEHWFKALYDSDEVVADHIRAEPHYAVLVDIRDLPEPQMIYVPQYLLIRHHVRLSLDNAAFHQIVHPATISYFSEFNGRNYVPQPWLRALYPKD</sequence>
<dbReference type="InterPro" id="IPR036623">
    <property type="entry name" value="Hemimethylated_DNA-bd_sf"/>
</dbReference>
<dbReference type="GeneID" id="100905690"/>
<dbReference type="KEGG" id="goe:100905690"/>
<accession>A0AAJ7SG16</accession>
<dbReference type="InterPro" id="IPR011722">
    <property type="entry name" value="Hemimethylated_DNA-bd_dom"/>
</dbReference>
<proteinExistence type="predicted"/>
<dbReference type="PANTHER" id="PTHR48439:SF1">
    <property type="entry name" value="HEMIMETHYLATED DNA-BINDING DOMAIN-CONTAINING PROTEIN"/>
    <property type="match status" value="1"/>
</dbReference>
<name>A0AAJ7SG16_9ACAR</name>
<organism evidence="2 3">
    <name type="scientific">Galendromus occidentalis</name>
    <name type="common">western predatory mite</name>
    <dbReference type="NCBI Taxonomy" id="34638"/>
    <lineage>
        <taxon>Eukaryota</taxon>
        <taxon>Metazoa</taxon>
        <taxon>Ecdysozoa</taxon>
        <taxon>Arthropoda</taxon>
        <taxon>Chelicerata</taxon>
        <taxon>Arachnida</taxon>
        <taxon>Acari</taxon>
        <taxon>Parasitiformes</taxon>
        <taxon>Mesostigmata</taxon>
        <taxon>Gamasina</taxon>
        <taxon>Phytoseioidea</taxon>
        <taxon>Phytoseiidae</taxon>
        <taxon>Typhlodrominae</taxon>
        <taxon>Galendromus</taxon>
    </lineage>
</organism>
<dbReference type="Pfam" id="PF08755">
    <property type="entry name" value="YccV-like"/>
    <property type="match status" value="1"/>
</dbReference>
<dbReference type="RefSeq" id="XP_028968078.1">
    <property type="nucleotide sequence ID" value="XM_029112245.1"/>
</dbReference>
<dbReference type="Proteomes" id="UP000694867">
    <property type="component" value="Unplaced"/>
</dbReference>
<dbReference type="SMART" id="SM00992">
    <property type="entry name" value="YccV-like"/>
    <property type="match status" value="1"/>
</dbReference>
<dbReference type="SUPFAM" id="SSF141255">
    <property type="entry name" value="YccV-like"/>
    <property type="match status" value="1"/>
</dbReference>
<dbReference type="GO" id="GO:0003677">
    <property type="term" value="F:DNA binding"/>
    <property type="evidence" value="ECO:0007669"/>
    <property type="project" value="InterPro"/>
</dbReference>
<evidence type="ECO:0000259" key="1">
    <source>
        <dbReference type="SMART" id="SM00992"/>
    </source>
</evidence>
<evidence type="ECO:0000313" key="2">
    <source>
        <dbReference type="Proteomes" id="UP000694867"/>
    </source>
</evidence>
<dbReference type="NCBIfam" id="TIGR02097">
    <property type="entry name" value="yccV"/>
    <property type="match status" value="1"/>
</dbReference>
<dbReference type="AlphaFoldDB" id="A0AAJ7SG16"/>
<evidence type="ECO:0000313" key="3">
    <source>
        <dbReference type="RefSeq" id="XP_028968078.1"/>
    </source>
</evidence>
<feature type="domain" description="Hemimethylated DNA-binding" evidence="1">
    <location>
        <begin position="141"/>
        <end position="254"/>
    </location>
</feature>
<dbReference type="Gene3D" id="2.30.30.390">
    <property type="entry name" value="Hemimethylated DNA-binding domain"/>
    <property type="match status" value="1"/>
</dbReference>
<dbReference type="PANTHER" id="PTHR48439">
    <property type="entry name" value="HEMIMETHYLATED DNA-BINDING DOMAIN-CONTAINING PROTEIN"/>
    <property type="match status" value="1"/>
</dbReference>
<gene>
    <name evidence="3" type="primary">LOC100905690</name>
</gene>
<keyword evidence="2" id="KW-1185">Reference proteome</keyword>
<reference evidence="3" key="1">
    <citation type="submission" date="2025-08" db="UniProtKB">
        <authorList>
            <consortium name="RefSeq"/>
        </authorList>
    </citation>
    <scope>IDENTIFICATION</scope>
</reference>